<gene>
    <name evidence="1" type="ORF">NCTC10124_01271</name>
</gene>
<dbReference type="EMBL" id="LS991953">
    <property type="protein sequence ID" value="SYV93518.1"/>
    <property type="molecule type" value="Genomic_DNA"/>
</dbReference>
<dbReference type="AlphaFoldDB" id="A0A3B0P8Q5"/>
<proteinExistence type="predicted"/>
<organism evidence="1 2">
    <name type="scientific">Mycoplasmopsis synoviae</name>
    <name type="common">Mycoplasma synoviae</name>
    <dbReference type="NCBI Taxonomy" id="2109"/>
    <lineage>
        <taxon>Bacteria</taxon>
        <taxon>Bacillati</taxon>
        <taxon>Mycoplasmatota</taxon>
        <taxon>Mycoplasmoidales</taxon>
        <taxon>Metamycoplasmataceae</taxon>
        <taxon>Mycoplasmopsis</taxon>
    </lineage>
</organism>
<dbReference type="RefSeq" id="WP_258454414.1">
    <property type="nucleotide sequence ID" value="NZ_LS991953.1"/>
</dbReference>
<protein>
    <submittedName>
        <fullName evidence="1">Uncharacterized protein</fullName>
    </submittedName>
</protein>
<accession>A0A3B0P8Q5</accession>
<evidence type="ECO:0000313" key="1">
    <source>
        <dbReference type="EMBL" id="SYV93518.1"/>
    </source>
</evidence>
<sequence length="40" mass="4511">MAKDLGISDVSLIREIKNNSSEYGYDAKLAQKNITLELLR</sequence>
<name>A0A3B0P8Q5_MYCSY</name>
<evidence type="ECO:0000313" key="2">
    <source>
        <dbReference type="Proteomes" id="UP000259328"/>
    </source>
</evidence>
<dbReference type="GeneID" id="93530549"/>
<dbReference type="Proteomes" id="UP000259328">
    <property type="component" value="Chromosome"/>
</dbReference>
<reference evidence="2" key="1">
    <citation type="submission" date="2018-06" db="EMBL/GenBank/DDBJ databases">
        <authorList>
            <consortium name="Pathogen Informatics"/>
        </authorList>
    </citation>
    <scope>NUCLEOTIDE SEQUENCE [LARGE SCALE GENOMIC DNA]</scope>
    <source>
        <strain evidence="2">NCTC10124</strain>
    </source>
</reference>